<evidence type="ECO:0000259" key="1">
    <source>
        <dbReference type="PROSITE" id="PS51186"/>
    </source>
</evidence>
<dbReference type="InterPro" id="IPR051531">
    <property type="entry name" value="N-acetyltransferase"/>
</dbReference>
<dbReference type="Gene3D" id="3.40.630.30">
    <property type="match status" value="1"/>
</dbReference>
<dbReference type="PROSITE" id="PS51186">
    <property type="entry name" value="GNAT"/>
    <property type="match status" value="1"/>
</dbReference>
<evidence type="ECO:0000313" key="3">
    <source>
        <dbReference type="Proteomes" id="UP000659496"/>
    </source>
</evidence>
<keyword evidence="3" id="KW-1185">Reference proteome</keyword>
<accession>A0ABR8PNA0</accession>
<dbReference type="Proteomes" id="UP000659496">
    <property type="component" value="Unassembled WGS sequence"/>
</dbReference>
<organism evidence="2 3">
    <name type="scientific">Sporosarcina gallistercoris</name>
    <dbReference type="NCBI Taxonomy" id="2762245"/>
    <lineage>
        <taxon>Bacteria</taxon>
        <taxon>Bacillati</taxon>
        <taxon>Bacillota</taxon>
        <taxon>Bacilli</taxon>
        <taxon>Bacillales</taxon>
        <taxon>Caryophanaceae</taxon>
        <taxon>Sporosarcina</taxon>
    </lineage>
</organism>
<dbReference type="RefSeq" id="WP_191692118.1">
    <property type="nucleotide sequence ID" value="NZ_JACSQY010000017.1"/>
</dbReference>
<proteinExistence type="predicted"/>
<dbReference type="InterPro" id="IPR000182">
    <property type="entry name" value="GNAT_dom"/>
</dbReference>
<dbReference type="CDD" id="cd04301">
    <property type="entry name" value="NAT_SF"/>
    <property type="match status" value="1"/>
</dbReference>
<gene>
    <name evidence="2" type="ORF">H9659_15110</name>
</gene>
<comment type="caution">
    <text evidence="2">The sequence shown here is derived from an EMBL/GenBank/DDBJ whole genome shotgun (WGS) entry which is preliminary data.</text>
</comment>
<evidence type="ECO:0000313" key="2">
    <source>
        <dbReference type="EMBL" id="MBD7909665.1"/>
    </source>
</evidence>
<sequence>MEIEQIYDDLPTLETDRLILRKVTVDDTNDMHHYGADEEVSKYVTWDTHKRISATKEFVLYVLNRYHNKQIAPWRIELKENGKLIGTIDFVWWQPNHNKAEIGYVLSKDYWGQGIETEATKEVIKFGFTNMDLIRIEARCFTENIGSMRVMEKSGMSFEGVMRKAMAVKGKHQDLRLYSILKEDF</sequence>
<dbReference type="EMBL" id="JACSQY010000017">
    <property type="protein sequence ID" value="MBD7909665.1"/>
    <property type="molecule type" value="Genomic_DNA"/>
</dbReference>
<name>A0ABR8PNA0_9BACL</name>
<dbReference type="InterPro" id="IPR016181">
    <property type="entry name" value="Acyl_CoA_acyltransferase"/>
</dbReference>
<dbReference type="SUPFAM" id="SSF55729">
    <property type="entry name" value="Acyl-CoA N-acyltransferases (Nat)"/>
    <property type="match status" value="1"/>
</dbReference>
<reference evidence="2 3" key="1">
    <citation type="submission" date="2020-08" db="EMBL/GenBank/DDBJ databases">
        <title>A Genomic Blueprint of the Chicken Gut Microbiome.</title>
        <authorList>
            <person name="Gilroy R."/>
            <person name="Ravi A."/>
            <person name="Getino M."/>
            <person name="Pursley I."/>
            <person name="Horton D.L."/>
            <person name="Alikhan N.-F."/>
            <person name="Baker D."/>
            <person name="Gharbi K."/>
            <person name="Hall N."/>
            <person name="Watson M."/>
            <person name="Adriaenssens E.M."/>
            <person name="Foster-Nyarko E."/>
            <person name="Jarju S."/>
            <person name="Secka A."/>
            <person name="Antonio M."/>
            <person name="Oren A."/>
            <person name="Chaudhuri R."/>
            <person name="La Ragione R.M."/>
            <person name="Hildebrand F."/>
            <person name="Pallen M.J."/>
        </authorList>
    </citation>
    <scope>NUCLEOTIDE SEQUENCE [LARGE SCALE GENOMIC DNA]</scope>
    <source>
        <strain evidence="2 3">Sa3CUA8</strain>
    </source>
</reference>
<protein>
    <submittedName>
        <fullName evidence="2">GNAT family N-acetyltransferase</fullName>
    </submittedName>
</protein>
<dbReference type="PANTHER" id="PTHR43792">
    <property type="entry name" value="GNAT FAMILY, PUTATIVE (AFU_ORTHOLOGUE AFUA_3G00765)-RELATED-RELATED"/>
    <property type="match status" value="1"/>
</dbReference>
<dbReference type="PANTHER" id="PTHR43792:SF9">
    <property type="entry name" value="RIBOSOMAL-PROTEIN-ALANINE ACETYLTRANSFERASE"/>
    <property type="match status" value="1"/>
</dbReference>
<dbReference type="Pfam" id="PF13302">
    <property type="entry name" value="Acetyltransf_3"/>
    <property type="match status" value="1"/>
</dbReference>
<feature type="domain" description="N-acetyltransferase" evidence="1">
    <location>
        <begin position="18"/>
        <end position="182"/>
    </location>
</feature>